<reference evidence="1 2" key="1">
    <citation type="journal article" date="2016" name="Front. Microbiol.">
        <title>Single-Cell (Meta-)Genomics of a Dimorphic Candidatus Thiomargarita nelsonii Reveals Genomic Plasticity.</title>
        <authorList>
            <person name="Flood B.E."/>
            <person name="Fliss P."/>
            <person name="Jones D.S."/>
            <person name="Dick G.J."/>
            <person name="Jain S."/>
            <person name="Kaster A.K."/>
            <person name="Winkel M."/>
            <person name="Mussmann M."/>
            <person name="Bailey J."/>
        </authorList>
    </citation>
    <scope>NUCLEOTIDE SEQUENCE [LARGE SCALE GENOMIC DNA]</scope>
    <source>
        <strain evidence="1">Hydrate Ridge</strain>
    </source>
</reference>
<dbReference type="EMBL" id="JSZA02000019">
    <property type="protein sequence ID" value="TGO03409.1"/>
    <property type="molecule type" value="Genomic_DNA"/>
</dbReference>
<sequence length="119" mass="13363">MVLLMSVRLSLSMIQTLETAWPFEASSGSESGNTASWRAAMVVGDLAVSVVRAFWEIMAPSKRRVRPTSEAKVFAPQKLLPRNLFVNVDKSYVTRRCVGRTLQSRRSELQVTCCWSPKL</sequence>
<evidence type="ECO:0000313" key="1">
    <source>
        <dbReference type="EMBL" id="TGO03409.1"/>
    </source>
</evidence>
<accession>A0A4E0QR77</accession>
<evidence type="ECO:0000313" key="2">
    <source>
        <dbReference type="Proteomes" id="UP000030428"/>
    </source>
</evidence>
<comment type="caution">
    <text evidence="1">The sequence shown here is derived from an EMBL/GenBank/DDBJ whole genome shotgun (WGS) entry which is preliminary data.</text>
</comment>
<dbReference type="AlphaFoldDB" id="A0A4E0QR77"/>
<gene>
    <name evidence="1" type="ORF">PN36_06535</name>
</gene>
<proteinExistence type="predicted"/>
<keyword evidence="2" id="KW-1185">Reference proteome</keyword>
<name>A0A4E0QR77_9GAMM</name>
<organism evidence="1 2">
    <name type="scientific">Candidatus Thiomargarita nelsonii</name>
    <dbReference type="NCBI Taxonomy" id="1003181"/>
    <lineage>
        <taxon>Bacteria</taxon>
        <taxon>Pseudomonadati</taxon>
        <taxon>Pseudomonadota</taxon>
        <taxon>Gammaproteobacteria</taxon>
        <taxon>Thiotrichales</taxon>
        <taxon>Thiotrichaceae</taxon>
        <taxon>Thiomargarita</taxon>
    </lineage>
</organism>
<dbReference type="Proteomes" id="UP000030428">
    <property type="component" value="Unassembled WGS sequence"/>
</dbReference>
<protein>
    <submittedName>
        <fullName evidence="1">Uncharacterized protein</fullName>
    </submittedName>
</protein>